<accession>A0A543FVL9</accession>
<proteinExistence type="predicted"/>
<name>A0A543FVL9_9PSEU</name>
<evidence type="ECO:0000313" key="3">
    <source>
        <dbReference type="Proteomes" id="UP000319818"/>
    </source>
</evidence>
<reference evidence="2 3" key="1">
    <citation type="submission" date="2019-06" db="EMBL/GenBank/DDBJ databases">
        <title>Sequencing the genomes of 1000 actinobacteria strains.</title>
        <authorList>
            <person name="Klenk H.-P."/>
        </authorList>
    </citation>
    <scope>NUCLEOTIDE SEQUENCE [LARGE SCALE GENOMIC DNA]</scope>
    <source>
        <strain evidence="2 3">DSM 45511</strain>
    </source>
</reference>
<dbReference type="AlphaFoldDB" id="A0A543FVL9"/>
<feature type="transmembrane region" description="Helical" evidence="1">
    <location>
        <begin position="88"/>
        <end position="112"/>
    </location>
</feature>
<organism evidence="2 3">
    <name type="scientific">Pseudonocardia cypriaca</name>
    <dbReference type="NCBI Taxonomy" id="882449"/>
    <lineage>
        <taxon>Bacteria</taxon>
        <taxon>Bacillati</taxon>
        <taxon>Actinomycetota</taxon>
        <taxon>Actinomycetes</taxon>
        <taxon>Pseudonocardiales</taxon>
        <taxon>Pseudonocardiaceae</taxon>
        <taxon>Pseudonocardia</taxon>
    </lineage>
</organism>
<protein>
    <submittedName>
        <fullName evidence="2">Uncharacterized protein</fullName>
    </submittedName>
</protein>
<dbReference type="EMBL" id="VFPH01000002">
    <property type="protein sequence ID" value="TQM37871.1"/>
    <property type="molecule type" value="Genomic_DNA"/>
</dbReference>
<keyword evidence="1" id="KW-0472">Membrane</keyword>
<sequence length="300" mass="32184">MRPDPAALHGAAFAEGRRLRERAERHHARHVARMEAHMARIDIHRARHMRRMARRRAHARPPLAVALVILLITTAVAGSAAAAIGAMIALLIAAAAITGPALIVGGTAIALARRSRRRRAIAAGTAPLPARPAAPPRPQVVWTKARERFTALRAEYAAFECDPMQVLHRPALADVSVASTARFVDAFAEAQALETDSFPPAAHAASFVAAVDKAERAWRAAVDAADRIRLSGLSPAERGTVERVIKLLTTARDSDSDPERLAAYARARSELAKLDRAGVIHLPRTARASLDEAARGELPA</sequence>
<gene>
    <name evidence="2" type="ORF">FB388_5090</name>
</gene>
<feature type="transmembrane region" description="Helical" evidence="1">
    <location>
        <begin position="59"/>
        <end position="82"/>
    </location>
</feature>
<dbReference type="Proteomes" id="UP000319818">
    <property type="component" value="Unassembled WGS sequence"/>
</dbReference>
<keyword evidence="1" id="KW-0812">Transmembrane</keyword>
<keyword evidence="1" id="KW-1133">Transmembrane helix</keyword>
<evidence type="ECO:0000313" key="2">
    <source>
        <dbReference type="EMBL" id="TQM37871.1"/>
    </source>
</evidence>
<comment type="caution">
    <text evidence="2">The sequence shown here is derived from an EMBL/GenBank/DDBJ whole genome shotgun (WGS) entry which is preliminary data.</text>
</comment>
<dbReference type="RefSeq" id="WP_170225822.1">
    <property type="nucleotide sequence ID" value="NZ_VFPH01000002.1"/>
</dbReference>
<evidence type="ECO:0000256" key="1">
    <source>
        <dbReference type="SAM" id="Phobius"/>
    </source>
</evidence>
<keyword evidence="3" id="KW-1185">Reference proteome</keyword>